<organism evidence="1 2">
    <name type="scientific">Erwinia aeris</name>
    <dbReference type="NCBI Taxonomy" id="3239803"/>
    <lineage>
        <taxon>Bacteria</taxon>
        <taxon>Pseudomonadati</taxon>
        <taxon>Pseudomonadota</taxon>
        <taxon>Gammaproteobacteria</taxon>
        <taxon>Enterobacterales</taxon>
        <taxon>Erwiniaceae</taxon>
        <taxon>Erwinia</taxon>
    </lineage>
</organism>
<gene>
    <name evidence="1" type="ORF">AB6T85_21815</name>
</gene>
<dbReference type="EMBL" id="JBGFFX010000017">
    <property type="protein sequence ID" value="MEY8773049.1"/>
    <property type="molecule type" value="Genomic_DNA"/>
</dbReference>
<name>A0ABV4EDM4_9GAMM</name>
<evidence type="ECO:0000313" key="2">
    <source>
        <dbReference type="Proteomes" id="UP001565243"/>
    </source>
</evidence>
<keyword evidence="2" id="KW-1185">Reference proteome</keyword>
<comment type="caution">
    <text evidence="1">The sequence shown here is derived from an EMBL/GenBank/DDBJ whole genome shotgun (WGS) entry which is preliminary data.</text>
</comment>
<accession>A0ABV4EDM4</accession>
<dbReference type="Proteomes" id="UP001565243">
    <property type="component" value="Unassembled WGS sequence"/>
</dbReference>
<proteinExistence type="predicted"/>
<dbReference type="RefSeq" id="WP_369896677.1">
    <property type="nucleotide sequence ID" value="NZ_JBGFFX010000017.1"/>
</dbReference>
<reference evidence="1 2" key="1">
    <citation type="submission" date="2024-07" db="EMBL/GenBank/DDBJ databases">
        <authorList>
            <person name="Hebao G."/>
        </authorList>
    </citation>
    <scope>NUCLEOTIDE SEQUENCE [LARGE SCALE GENOMIC DNA]</scope>
    <source>
        <strain evidence="1 2">ACCC 02193</strain>
    </source>
</reference>
<protein>
    <submittedName>
        <fullName evidence="1">Uncharacterized protein</fullName>
    </submittedName>
</protein>
<evidence type="ECO:0000313" key="1">
    <source>
        <dbReference type="EMBL" id="MEY8773049.1"/>
    </source>
</evidence>
<sequence length="71" mass="7924">MHININQPESWSRLPQALSGQLHDVHAGHVDYAGRAAGWQEAGNYLSQGNFSMAGFKLGQIEERQSNMRQT</sequence>